<feature type="coiled-coil region" evidence="1">
    <location>
        <begin position="30"/>
        <end position="60"/>
    </location>
</feature>
<organism evidence="2 3">
    <name type="scientific">Nitrospira tepida</name>
    <dbReference type="NCBI Taxonomy" id="2973512"/>
    <lineage>
        <taxon>Bacteria</taxon>
        <taxon>Pseudomonadati</taxon>
        <taxon>Nitrospirota</taxon>
        <taxon>Nitrospiria</taxon>
        <taxon>Nitrospirales</taxon>
        <taxon>Nitrospiraceae</taxon>
        <taxon>Nitrospira</taxon>
    </lineage>
</organism>
<name>A0AA86N3T0_9BACT</name>
<dbReference type="RefSeq" id="WP_289271533.1">
    <property type="nucleotide sequence ID" value="NZ_OX365700.1"/>
</dbReference>
<dbReference type="EMBL" id="OX365700">
    <property type="protein sequence ID" value="CAI4034121.1"/>
    <property type="molecule type" value="Genomic_DNA"/>
</dbReference>
<keyword evidence="3" id="KW-1185">Reference proteome</keyword>
<dbReference type="AlphaFoldDB" id="A0AA86N3T0"/>
<evidence type="ECO:0000313" key="2">
    <source>
        <dbReference type="EMBL" id="CAI4034121.1"/>
    </source>
</evidence>
<reference evidence="2" key="1">
    <citation type="submission" date="2022-10" db="EMBL/GenBank/DDBJ databases">
        <authorList>
            <person name="Koch H."/>
        </authorList>
    </citation>
    <scope>NUCLEOTIDE SEQUENCE</scope>
    <source>
        <strain evidence="2">DNF</strain>
    </source>
</reference>
<proteinExistence type="predicted"/>
<evidence type="ECO:0008006" key="4">
    <source>
        <dbReference type="Google" id="ProtNLM"/>
    </source>
</evidence>
<evidence type="ECO:0000256" key="1">
    <source>
        <dbReference type="SAM" id="Coils"/>
    </source>
</evidence>
<dbReference type="KEGG" id="nti:DNFV4_04565"/>
<evidence type="ECO:0000313" key="3">
    <source>
        <dbReference type="Proteomes" id="UP001179121"/>
    </source>
</evidence>
<sequence>MDTMSRAVWLLSLLVLLGFAAVSVSGCVSSSTYQAAKKEAETLKHELEQERLKLGAIEKTYAERMKQMETLASRLGSSAEQFDRIAKVWNDLRIELMALRINRELERQKGGGGVGIVLQSDVPSVMPAQ</sequence>
<dbReference type="Proteomes" id="UP001179121">
    <property type="component" value="Chromosome"/>
</dbReference>
<keyword evidence="1" id="KW-0175">Coiled coil</keyword>
<gene>
    <name evidence="2" type="ORF">DNFV4_04565</name>
</gene>
<dbReference type="PROSITE" id="PS51257">
    <property type="entry name" value="PROKAR_LIPOPROTEIN"/>
    <property type="match status" value="1"/>
</dbReference>
<protein>
    <recommendedName>
        <fullName evidence="4">Lipoprotein</fullName>
    </recommendedName>
</protein>
<accession>A0AA86N3T0</accession>